<dbReference type="PANTHER" id="PTHR22550">
    <property type="entry name" value="SPORE GERMINATION PROTEIN"/>
    <property type="match status" value="1"/>
</dbReference>
<dbReference type="SMART" id="SM00327">
    <property type="entry name" value="VWA"/>
    <property type="match status" value="1"/>
</dbReference>
<feature type="region of interest" description="Disordered" evidence="5">
    <location>
        <begin position="26"/>
        <end position="45"/>
    </location>
</feature>
<dbReference type="Pfam" id="PF00092">
    <property type="entry name" value="VWA"/>
    <property type="match status" value="1"/>
</dbReference>
<feature type="transmembrane region" description="Helical" evidence="6">
    <location>
        <begin position="50"/>
        <end position="70"/>
    </location>
</feature>
<dbReference type="SUPFAM" id="SSF53300">
    <property type="entry name" value="vWA-like"/>
    <property type="match status" value="1"/>
</dbReference>
<proteinExistence type="predicted"/>
<evidence type="ECO:0000256" key="4">
    <source>
        <dbReference type="ARBA" id="ARBA00023136"/>
    </source>
</evidence>
<keyword evidence="9" id="KW-1185">Reference proteome</keyword>
<sequence>MNLNPLASIPATLVNDQRFRPQGHLKTRRTLGKHKRSGGARRPGQPRRGAMLILIAIMLFMFLVTMAFSIDIAQMHLSRAELRTASDAAANAAATTLADTLDRNAAIARGQQIAAANRVNNDPLLLAPGDFDFGRSERQANGKYAFTTGGEPLNGVRVNGRRTVGSRSGAVPLLFGNVTGTNIFEPSMTATATYIERDITLVIDRSGSMSGRKFADLAAAIQIFTDLLSSTPVEEQVGLASYNDRASEDVQLTEDFGEITTAMGRIRTGGFTSISRGMQAGQNIASRGRPPEFVERTMIVMTDGQHNRGIEPRIVAEDLADEKVTIHTITFGNGADIARMREVADIGGGRHYHALTGAELQEVYREIALTLGTVLTD</sequence>
<evidence type="ECO:0000256" key="5">
    <source>
        <dbReference type="SAM" id="MobiDB-lite"/>
    </source>
</evidence>
<evidence type="ECO:0000313" key="8">
    <source>
        <dbReference type="EMBL" id="EMI53629.1"/>
    </source>
</evidence>
<name>M5TX65_9BACT</name>
<dbReference type="PATRIC" id="fig|1263870.3.peg.5257"/>
<dbReference type="PRINTS" id="PR00453">
    <property type="entry name" value="VWFADOMAIN"/>
</dbReference>
<feature type="compositionally biased region" description="Basic residues" evidence="5">
    <location>
        <begin position="26"/>
        <end position="39"/>
    </location>
</feature>
<evidence type="ECO:0000256" key="1">
    <source>
        <dbReference type="ARBA" id="ARBA00022475"/>
    </source>
</evidence>
<dbReference type="Proteomes" id="UP000011885">
    <property type="component" value="Unassembled WGS sequence"/>
</dbReference>
<evidence type="ECO:0000256" key="6">
    <source>
        <dbReference type="SAM" id="Phobius"/>
    </source>
</evidence>
<organism evidence="8 9">
    <name type="scientific">Rhodopirellula sallentina SM41</name>
    <dbReference type="NCBI Taxonomy" id="1263870"/>
    <lineage>
        <taxon>Bacteria</taxon>
        <taxon>Pseudomonadati</taxon>
        <taxon>Planctomycetota</taxon>
        <taxon>Planctomycetia</taxon>
        <taxon>Pirellulales</taxon>
        <taxon>Pirellulaceae</taxon>
        <taxon>Rhodopirellula</taxon>
    </lineage>
</organism>
<reference evidence="8 9" key="1">
    <citation type="journal article" date="2013" name="Mar. Genomics">
        <title>Expression of sulfatases in Rhodopirellula baltica and the diversity of sulfatases in the genus Rhodopirellula.</title>
        <authorList>
            <person name="Wegner C.E."/>
            <person name="Richter-Heitmann T."/>
            <person name="Klindworth A."/>
            <person name="Klockow C."/>
            <person name="Richter M."/>
            <person name="Achstetter T."/>
            <person name="Glockner F.O."/>
            <person name="Harder J."/>
        </authorList>
    </citation>
    <scope>NUCLEOTIDE SEQUENCE [LARGE SCALE GENOMIC DNA]</scope>
    <source>
        <strain evidence="8 9">SM41</strain>
    </source>
</reference>
<comment type="caution">
    <text evidence="8">The sequence shown here is derived from an EMBL/GenBank/DDBJ whole genome shotgun (WGS) entry which is preliminary data.</text>
</comment>
<keyword evidence="4 6" id="KW-0472">Membrane</keyword>
<dbReference type="InterPro" id="IPR050768">
    <property type="entry name" value="UPF0353/GerABKA_families"/>
</dbReference>
<protein>
    <submittedName>
        <fullName evidence="8">von Willebrand factor type A</fullName>
    </submittedName>
</protein>
<dbReference type="RefSeq" id="WP_008684515.1">
    <property type="nucleotide sequence ID" value="NZ_ANOH01000341.1"/>
</dbReference>
<evidence type="ECO:0000313" key="9">
    <source>
        <dbReference type="Proteomes" id="UP000011885"/>
    </source>
</evidence>
<dbReference type="InterPro" id="IPR028087">
    <property type="entry name" value="Tad_N"/>
</dbReference>
<dbReference type="InterPro" id="IPR036465">
    <property type="entry name" value="vWFA_dom_sf"/>
</dbReference>
<dbReference type="Gene3D" id="3.40.50.410">
    <property type="entry name" value="von Willebrand factor, type A domain"/>
    <property type="match status" value="1"/>
</dbReference>
<dbReference type="CDD" id="cd00198">
    <property type="entry name" value="vWFA"/>
    <property type="match status" value="1"/>
</dbReference>
<evidence type="ECO:0000259" key="7">
    <source>
        <dbReference type="PROSITE" id="PS50234"/>
    </source>
</evidence>
<accession>M5TX65</accession>
<dbReference type="Pfam" id="PF13400">
    <property type="entry name" value="Tad"/>
    <property type="match status" value="1"/>
</dbReference>
<dbReference type="InterPro" id="IPR002035">
    <property type="entry name" value="VWF_A"/>
</dbReference>
<keyword evidence="3 6" id="KW-1133">Transmembrane helix</keyword>
<dbReference type="EMBL" id="ANOH01000341">
    <property type="protein sequence ID" value="EMI53629.1"/>
    <property type="molecule type" value="Genomic_DNA"/>
</dbReference>
<dbReference type="PANTHER" id="PTHR22550:SF5">
    <property type="entry name" value="LEUCINE ZIPPER PROTEIN 4"/>
    <property type="match status" value="1"/>
</dbReference>
<gene>
    <name evidence="8" type="ORF">RSSM_04969</name>
</gene>
<keyword evidence="1" id="KW-1003">Cell membrane</keyword>
<evidence type="ECO:0000256" key="3">
    <source>
        <dbReference type="ARBA" id="ARBA00022989"/>
    </source>
</evidence>
<keyword evidence="2 6" id="KW-0812">Transmembrane</keyword>
<dbReference type="AlphaFoldDB" id="M5TX65"/>
<evidence type="ECO:0000256" key="2">
    <source>
        <dbReference type="ARBA" id="ARBA00022692"/>
    </source>
</evidence>
<feature type="domain" description="VWFA" evidence="7">
    <location>
        <begin position="198"/>
        <end position="367"/>
    </location>
</feature>
<dbReference type="PROSITE" id="PS50234">
    <property type="entry name" value="VWFA"/>
    <property type="match status" value="1"/>
</dbReference>